<organism evidence="2">
    <name type="scientific">marine sediment metagenome</name>
    <dbReference type="NCBI Taxonomy" id="412755"/>
    <lineage>
        <taxon>unclassified sequences</taxon>
        <taxon>metagenomes</taxon>
        <taxon>ecological metagenomes</taxon>
    </lineage>
</organism>
<evidence type="ECO:0008006" key="3">
    <source>
        <dbReference type="Google" id="ProtNLM"/>
    </source>
</evidence>
<evidence type="ECO:0000256" key="1">
    <source>
        <dbReference type="SAM" id="Phobius"/>
    </source>
</evidence>
<comment type="caution">
    <text evidence="2">The sequence shown here is derived from an EMBL/GenBank/DDBJ whole genome shotgun (WGS) entry which is preliminary data.</text>
</comment>
<gene>
    <name evidence="2" type="ORF">S03H2_51090</name>
</gene>
<dbReference type="InterPro" id="IPR012902">
    <property type="entry name" value="N_methyl_site"/>
</dbReference>
<keyword evidence="1" id="KW-0812">Transmembrane</keyword>
<keyword evidence="1" id="KW-1133">Transmembrane helix</keyword>
<name>X1IMR2_9ZZZZ</name>
<keyword evidence="1" id="KW-0472">Membrane</keyword>
<proteinExistence type="predicted"/>
<dbReference type="AlphaFoldDB" id="X1IMR2"/>
<feature type="transmembrane region" description="Helical" evidence="1">
    <location>
        <begin position="20"/>
        <end position="44"/>
    </location>
</feature>
<accession>X1IMR2</accession>
<sequence length="172" mass="19405">MSNILCVNNKKGFSLIEMMVALGILSLIIIGLVTFFAGGTRAWVTGQYQLEAQRNARLSMDRMVREIREADYIKYTSTSILIDFHTPFHGNISYSLSDNDLKRDSNTVINNVLTLDFSYFDNSDTELDTFPLSDEDASKISKVHIDFQVDVDKDSSPDITLNSDINLRNHGL</sequence>
<dbReference type="Pfam" id="PF07963">
    <property type="entry name" value="N_methyl"/>
    <property type="match status" value="1"/>
</dbReference>
<evidence type="ECO:0000313" key="2">
    <source>
        <dbReference type="EMBL" id="GAH70515.1"/>
    </source>
</evidence>
<dbReference type="NCBIfam" id="TIGR02532">
    <property type="entry name" value="IV_pilin_GFxxxE"/>
    <property type="match status" value="1"/>
</dbReference>
<dbReference type="EMBL" id="BARU01032390">
    <property type="protein sequence ID" value="GAH70515.1"/>
    <property type="molecule type" value="Genomic_DNA"/>
</dbReference>
<dbReference type="PROSITE" id="PS00409">
    <property type="entry name" value="PROKAR_NTER_METHYL"/>
    <property type="match status" value="1"/>
</dbReference>
<protein>
    <recommendedName>
        <fullName evidence="3">Prepilin-type N-terminal cleavage/methylation domain-containing protein</fullName>
    </recommendedName>
</protein>
<reference evidence="2" key="1">
    <citation type="journal article" date="2014" name="Front. Microbiol.">
        <title>High frequency of phylogenetically diverse reductive dehalogenase-homologous genes in deep subseafloor sedimentary metagenomes.</title>
        <authorList>
            <person name="Kawai M."/>
            <person name="Futagami T."/>
            <person name="Toyoda A."/>
            <person name="Takaki Y."/>
            <person name="Nishi S."/>
            <person name="Hori S."/>
            <person name="Arai W."/>
            <person name="Tsubouchi T."/>
            <person name="Morono Y."/>
            <person name="Uchiyama I."/>
            <person name="Ito T."/>
            <person name="Fujiyama A."/>
            <person name="Inagaki F."/>
            <person name="Takami H."/>
        </authorList>
    </citation>
    <scope>NUCLEOTIDE SEQUENCE</scope>
    <source>
        <strain evidence="2">Expedition CK06-06</strain>
    </source>
</reference>